<protein>
    <submittedName>
        <fullName evidence="2">Toxin ParE1/3/4</fullName>
    </submittedName>
</protein>
<dbReference type="Pfam" id="PF05016">
    <property type="entry name" value="ParE_toxin"/>
    <property type="match status" value="1"/>
</dbReference>
<dbReference type="InterPro" id="IPR035093">
    <property type="entry name" value="RelE/ParE_toxin_dom_sf"/>
</dbReference>
<accession>A0A7W6R2T9</accession>
<sequence length="103" mass="11594">MVHRTVFHRRAEAELDELYELLLTRAGPVIAGAYVQGLYDFIDDLAAFPERGTVREGSVPGLRIIGYRRRVTIAFVVQGNDVVILGVFYGGRNVTVEMLEERL</sequence>
<gene>
    <name evidence="2" type="ORF">GGD57_002224</name>
</gene>
<comment type="caution">
    <text evidence="2">The sequence shown here is derived from an EMBL/GenBank/DDBJ whole genome shotgun (WGS) entry which is preliminary data.</text>
</comment>
<dbReference type="Gene3D" id="3.30.2310.20">
    <property type="entry name" value="RelE-like"/>
    <property type="match status" value="1"/>
</dbReference>
<organism evidence="2 3">
    <name type="scientific">Rhizobium esperanzae</name>
    <dbReference type="NCBI Taxonomy" id="1967781"/>
    <lineage>
        <taxon>Bacteria</taxon>
        <taxon>Pseudomonadati</taxon>
        <taxon>Pseudomonadota</taxon>
        <taxon>Alphaproteobacteria</taxon>
        <taxon>Hyphomicrobiales</taxon>
        <taxon>Rhizobiaceae</taxon>
        <taxon>Rhizobium/Agrobacterium group</taxon>
        <taxon>Rhizobium</taxon>
    </lineage>
</organism>
<dbReference type="InterPro" id="IPR007712">
    <property type="entry name" value="RelE/ParE_toxin"/>
</dbReference>
<name>A0A7W6R2T9_9HYPH</name>
<dbReference type="RefSeq" id="WP_184469573.1">
    <property type="nucleotide sequence ID" value="NZ_JACIFY010000006.1"/>
</dbReference>
<evidence type="ECO:0000256" key="1">
    <source>
        <dbReference type="ARBA" id="ARBA00022649"/>
    </source>
</evidence>
<dbReference type="AlphaFoldDB" id="A0A7W6R2T9"/>
<evidence type="ECO:0000313" key="2">
    <source>
        <dbReference type="EMBL" id="MBB4235656.1"/>
    </source>
</evidence>
<proteinExistence type="predicted"/>
<dbReference type="EMBL" id="JACIFY010000006">
    <property type="protein sequence ID" value="MBB4235656.1"/>
    <property type="molecule type" value="Genomic_DNA"/>
</dbReference>
<evidence type="ECO:0000313" key="3">
    <source>
        <dbReference type="Proteomes" id="UP000540909"/>
    </source>
</evidence>
<reference evidence="2 3" key="1">
    <citation type="submission" date="2020-08" db="EMBL/GenBank/DDBJ databases">
        <title>Genomic Encyclopedia of Type Strains, Phase IV (KMG-V): Genome sequencing to study the core and pangenomes of soil and plant-associated prokaryotes.</title>
        <authorList>
            <person name="Whitman W."/>
        </authorList>
    </citation>
    <scope>NUCLEOTIDE SEQUENCE [LARGE SCALE GENOMIC DNA]</scope>
    <source>
        <strain evidence="2 3">SEMIA 4089</strain>
    </source>
</reference>
<dbReference type="Proteomes" id="UP000540909">
    <property type="component" value="Unassembled WGS sequence"/>
</dbReference>
<keyword evidence="1" id="KW-1277">Toxin-antitoxin system</keyword>